<keyword evidence="3 6" id="KW-0812">Transmembrane</keyword>
<dbReference type="PANTHER" id="PTHR46795">
    <property type="entry name" value="ABC TRANSPORTER PERMEASE-RELATED-RELATED"/>
    <property type="match status" value="1"/>
</dbReference>
<feature type="transmembrane region" description="Helical" evidence="6">
    <location>
        <begin position="552"/>
        <end position="577"/>
    </location>
</feature>
<evidence type="ECO:0000259" key="7">
    <source>
        <dbReference type="Pfam" id="PF02687"/>
    </source>
</evidence>
<comment type="subcellular location">
    <subcellularLocation>
        <location evidence="1 6">Cell membrane</location>
        <topology evidence="1 6">Multi-pass membrane protein</topology>
    </subcellularLocation>
</comment>
<feature type="transmembrane region" description="Helical" evidence="6">
    <location>
        <begin position="295"/>
        <end position="316"/>
    </location>
</feature>
<sequence>MYVRLARESITRHRRLYYLTESVAALIVMLVYALSALTDYKPILQSAAKILDSSSLVPAFLNLALVVILLFSVTFLIYLNTLRMQRRTRELGLYRLMGLTRAQLTGSLIVESLMVGAVTVVAGIALGILVSKLFAMILVRMLHLHLSVGLLVSGRAIRDVVVIFGILYLAQGALNAIFVNNTSLLNLIRKISHADQALRVRRRDYWLAGFSVILIGFSYWALLNMMDLLLRNNVMIGLLGVALVAMALGTYWFFTSGIRVALNWLRHFPKLYWQNGQMIVLANIAKRIRVNMHSLWLTTMLSMATITVLGSAAMMYQAGQAEVAFSLPAAVVANGRGIKPVNQTLDKLAITPLHQVAIEGKIVTGKVTLVNRGNLTEHNRHAYTVMSLSAYQRARKVEPQLDDLQLHGKETALILYDRSTYKSNKGPRHRNWGPLKIMPNQVNLKVKYLIDRYPLGGYNYFERAMIVSDRVYAQLEGQKDHLALYDFATNKDRTAVTKALTPIANQDDMQDFMYQNKHDLFYFTQNSRATDLYSSRESIGLLLPERRQADALFGFLLFLMLLIGVVFMLATGSILMLKQLAIAQTEVDSIQTLKRLGMQTKAVQHMVYRQTLIIFSLPLIVGSLHSLLLLHFLSDALDNPATWLGIVVSGIYVLVYAGFYLITARAVNRMVNQPLKRLAVF</sequence>
<evidence type="ECO:0000256" key="5">
    <source>
        <dbReference type="ARBA" id="ARBA00023136"/>
    </source>
</evidence>
<organism evidence="8 9">
    <name type="scientific">Lacticaseibacillus saniviri JCM 17471 = DSM 24301</name>
    <dbReference type="NCBI Taxonomy" id="1293598"/>
    <lineage>
        <taxon>Bacteria</taxon>
        <taxon>Bacillati</taxon>
        <taxon>Bacillota</taxon>
        <taxon>Bacilli</taxon>
        <taxon>Lactobacillales</taxon>
        <taxon>Lactobacillaceae</taxon>
        <taxon>Lacticaseibacillus</taxon>
    </lineage>
</organism>
<feature type="transmembrane region" description="Helical" evidence="6">
    <location>
        <begin position="234"/>
        <end position="254"/>
    </location>
</feature>
<dbReference type="PATRIC" id="fig|1293598.4.peg.1016"/>
<evidence type="ECO:0000256" key="2">
    <source>
        <dbReference type="ARBA" id="ARBA00022475"/>
    </source>
</evidence>
<protein>
    <submittedName>
        <fullName evidence="8">Antimicrobial peptide ABC transporter permease</fullName>
    </submittedName>
</protein>
<feature type="transmembrane region" description="Helical" evidence="6">
    <location>
        <begin position="57"/>
        <end position="79"/>
    </location>
</feature>
<evidence type="ECO:0000313" key="8">
    <source>
        <dbReference type="EMBL" id="KRO16692.1"/>
    </source>
</evidence>
<evidence type="ECO:0000256" key="6">
    <source>
        <dbReference type="PIRNR" id="PIRNR018968"/>
    </source>
</evidence>
<keyword evidence="5 6" id="KW-0472">Membrane</keyword>
<evidence type="ECO:0000256" key="1">
    <source>
        <dbReference type="ARBA" id="ARBA00004651"/>
    </source>
</evidence>
<dbReference type="AlphaFoldDB" id="A0A0R2MSY0"/>
<proteinExistence type="inferred from homology"/>
<gene>
    <name evidence="8" type="ORF">IV56_GL000966</name>
</gene>
<dbReference type="InterPro" id="IPR003838">
    <property type="entry name" value="ABC3_permease_C"/>
</dbReference>
<feature type="domain" description="ABC3 transporter permease C-terminal" evidence="7">
    <location>
        <begin position="63"/>
        <end position="164"/>
    </location>
</feature>
<dbReference type="EMBL" id="JQCE01000034">
    <property type="protein sequence ID" value="KRO16692.1"/>
    <property type="molecule type" value="Genomic_DNA"/>
</dbReference>
<accession>A0A0R2MSY0</accession>
<keyword evidence="6" id="KW-0813">Transport</keyword>
<dbReference type="InterPro" id="IPR052536">
    <property type="entry name" value="ABC-4_Integral_Memb_Prot"/>
</dbReference>
<dbReference type="PIRSF" id="PIRSF018968">
    <property type="entry name" value="ABC_permease_BceB"/>
    <property type="match status" value="1"/>
</dbReference>
<feature type="transmembrane region" description="Helical" evidence="6">
    <location>
        <begin position="160"/>
        <end position="184"/>
    </location>
</feature>
<name>A0A0R2MSY0_9LACO</name>
<dbReference type="Pfam" id="PF02687">
    <property type="entry name" value="FtsX"/>
    <property type="match status" value="1"/>
</dbReference>
<feature type="transmembrane region" description="Helical" evidence="6">
    <location>
        <begin position="611"/>
        <end position="634"/>
    </location>
</feature>
<dbReference type="PANTHER" id="PTHR46795:SF3">
    <property type="entry name" value="ABC TRANSPORTER PERMEASE"/>
    <property type="match status" value="1"/>
</dbReference>
<dbReference type="Proteomes" id="UP000050969">
    <property type="component" value="Unassembled WGS sequence"/>
</dbReference>
<evidence type="ECO:0000256" key="4">
    <source>
        <dbReference type="ARBA" id="ARBA00022989"/>
    </source>
</evidence>
<keyword evidence="2 6" id="KW-1003">Cell membrane</keyword>
<feature type="transmembrane region" description="Helical" evidence="6">
    <location>
        <begin position="205"/>
        <end position="222"/>
    </location>
</feature>
<dbReference type="InterPro" id="IPR027022">
    <property type="entry name" value="ABC_permease_BceB-typ"/>
</dbReference>
<keyword evidence="9" id="KW-1185">Reference proteome</keyword>
<dbReference type="STRING" id="1293598.IV56_GL000966"/>
<feature type="transmembrane region" description="Helical" evidence="6">
    <location>
        <begin position="113"/>
        <end position="140"/>
    </location>
</feature>
<evidence type="ECO:0000256" key="3">
    <source>
        <dbReference type="ARBA" id="ARBA00022692"/>
    </source>
</evidence>
<feature type="transmembrane region" description="Helical" evidence="6">
    <location>
        <begin position="16"/>
        <end position="37"/>
    </location>
</feature>
<evidence type="ECO:0000313" key="9">
    <source>
        <dbReference type="Proteomes" id="UP000050969"/>
    </source>
</evidence>
<reference evidence="8 9" key="1">
    <citation type="journal article" date="2015" name="Genome Announc.">
        <title>Expanding the biotechnology potential of lactobacilli through comparative genomics of 213 strains and associated genera.</title>
        <authorList>
            <person name="Sun Z."/>
            <person name="Harris H.M."/>
            <person name="McCann A."/>
            <person name="Guo C."/>
            <person name="Argimon S."/>
            <person name="Zhang W."/>
            <person name="Yang X."/>
            <person name="Jeffery I.B."/>
            <person name="Cooney J.C."/>
            <person name="Kagawa T.F."/>
            <person name="Liu W."/>
            <person name="Song Y."/>
            <person name="Salvetti E."/>
            <person name="Wrobel A."/>
            <person name="Rasinkangas P."/>
            <person name="Parkhill J."/>
            <person name="Rea M.C."/>
            <person name="O'Sullivan O."/>
            <person name="Ritari J."/>
            <person name="Douillard F.P."/>
            <person name="Paul Ross R."/>
            <person name="Yang R."/>
            <person name="Briner A.E."/>
            <person name="Felis G.E."/>
            <person name="de Vos W.M."/>
            <person name="Barrangou R."/>
            <person name="Klaenhammer T.R."/>
            <person name="Caufield P.W."/>
            <person name="Cui Y."/>
            <person name="Zhang H."/>
            <person name="O'Toole P.W."/>
        </authorList>
    </citation>
    <scope>NUCLEOTIDE SEQUENCE [LARGE SCALE GENOMIC DNA]</scope>
    <source>
        <strain evidence="8 9">DSM 24301</strain>
    </source>
</reference>
<dbReference type="GO" id="GO:0005886">
    <property type="term" value="C:plasma membrane"/>
    <property type="evidence" value="ECO:0007669"/>
    <property type="project" value="UniProtKB-SubCell"/>
</dbReference>
<dbReference type="RefSeq" id="WP_056992909.1">
    <property type="nucleotide sequence ID" value="NZ_JQCE01000034.1"/>
</dbReference>
<comment type="caution">
    <text evidence="8">The sequence shown here is derived from an EMBL/GenBank/DDBJ whole genome shotgun (WGS) entry which is preliminary data.</text>
</comment>
<comment type="similarity">
    <text evidence="6">Belongs to the ABC-4 integral membrane protein family.</text>
</comment>
<dbReference type="GO" id="GO:0055085">
    <property type="term" value="P:transmembrane transport"/>
    <property type="evidence" value="ECO:0007669"/>
    <property type="project" value="UniProtKB-UniRule"/>
</dbReference>
<keyword evidence="4 6" id="KW-1133">Transmembrane helix</keyword>
<feature type="transmembrane region" description="Helical" evidence="6">
    <location>
        <begin position="640"/>
        <end position="662"/>
    </location>
</feature>